<dbReference type="EC" id="3.1.13.5" evidence="7"/>
<dbReference type="InterPro" id="IPR036397">
    <property type="entry name" value="RNaseH_sf"/>
</dbReference>
<dbReference type="NCBIfam" id="TIGR01388">
    <property type="entry name" value="rnd"/>
    <property type="match status" value="1"/>
</dbReference>
<dbReference type="PANTHER" id="PTHR47649:SF1">
    <property type="entry name" value="RIBONUCLEASE D"/>
    <property type="match status" value="1"/>
</dbReference>
<evidence type="ECO:0000256" key="2">
    <source>
        <dbReference type="ARBA" id="ARBA00022694"/>
    </source>
</evidence>
<keyword evidence="3" id="KW-0540">Nuclease</keyword>
<dbReference type="InterPro" id="IPR002562">
    <property type="entry name" value="3'-5'_exonuclease_dom"/>
</dbReference>
<evidence type="ECO:0000256" key="4">
    <source>
        <dbReference type="ARBA" id="ARBA00022801"/>
    </source>
</evidence>
<dbReference type="GO" id="GO:0033890">
    <property type="term" value="F:ribonuclease D activity"/>
    <property type="evidence" value="ECO:0007669"/>
    <property type="project" value="UniProtKB-EC"/>
</dbReference>
<evidence type="ECO:0000259" key="6">
    <source>
        <dbReference type="PROSITE" id="PS50967"/>
    </source>
</evidence>
<proteinExistence type="predicted"/>
<evidence type="ECO:0000313" key="8">
    <source>
        <dbReference type="Proteomes" id="UP001449225"/>
    </source>
</evidence>
<dbReference type="CDD" id="cd06142">
    <property type="entry name" value="RNaseD_exo"/>
    <property type="match status" value="1"/>
</dbReference>
<gene>
    <name evidence="7" type="primary">rnd</name>
    <name evidence="7" type="ORF">WNY58_02890</name>
</gene>
<dbReference type="EMBL" id="JBBMRA010000001">
    <property type="protein sequence ID" value="MEM5535331.1"/>
    <property type="molecule type" value="Genomic_DNA"/>
</dbReference>
<organism evidence="7 8">
    <name type="scientific">Neptuniibacter pectenicola</name>
    <dbReference type="NCBI Taxonomy" id="1806669"/>
    <lineage>
        <taxon>Bacteria</taxon>
        <taxon>Pseudomonadati</taxon>
        <taxon>Pseudomonadota</taxon>
        <taxon>Gammaproteobacteria</taxon>
        <taxon>Oceanospirillales</taxon>
        <taxon>Oceanospirillaceae</taxon>
        <taxon>Neptuniibacter</taxon>
    </lineage>
</organism>
<comment type="caution">
    <text evidence="7">The sequence shown here is derived from an EMBL/GenBank/DDBJ whole genome shotgun (WGS) entry which is preliminary data.</text>
</comment>
<dbReference type="PANTHER" id="PTHR47649">
    <property type="entry name" value="RIBONUCLEASE D"/>
    <property type="match status" value="1"/>
</dbReference>
<keyword evidence="5" id="KW-0269">Exonuclease</keyword>
<dbReference type="Proteomes" id="UP001449225">
    <property type="component" value="Unassembled WGS sequence"/>
</dbReference>
<name>A0ABU9TNM1_9GAMM</name>
<protein>
    <submittedName>
        <fullName evidence="7">Ribonuclease D</fullName>
        <ecNumber evidence="7">3.1.13.5</ecNumber>
    </submittedName>
</protein>
<dbReference type="SUPFAM" id="SSF53098">
    <property type="entry name" value="Ribonuclease H-like"/>
    <property type="match status" value="1"/>
</dbReference>
<dbReference type="InterPro" id="IPR044876">
    <property type="entry name" value="HRDC_dom_sf"/>
</dbReference>
<dbReference type="InterPro" id="IPR051086">
    <property type="entry name" value="RNase_D-like"/>
</dbReference>
<dbReference type="InterPro" id="IPR006292">
    <property type="entry name" value="RNase_D"/>
</dbReference>
<keyword evidence="2" id="KW-0819">tRNA processing</keyword>
<dbReference type="PROSITE" id="PS50967">
    <property type="entry name" value="HRDC"/>
    <property type="match status" value="1"/>
</dbReference>
<dbReference type="InterPro" id="IPR010997">
    <property type="entry name" value="HRDC-like_sf"/>
</dbReference>
<dbReference type="SUPFAM" id="SSF47819">
    <property type="entry name" value="HRDC-like"/>
    <property type="match status" value="2"/>
</dbReference>
<dbReference type="InterPro" id="IPR012337">
    <property type="entry name" value="RNaseH-like_sf"/>
</dbReference>
<evidence type="ECO:0000256" key="1">
    <source>
        <dbReference type="ARBA" id="ARBA00022490"/>
    </source>
</evidence>
<dbReference type="InterPro" id="IPR002121">
    <property type="entry name" value="HRDC_dom"/>
</dbReference>
<keyword evidence="8" id="KW-1185">Reference proteome</keyword>
<accession>A0ABU9TNM1</accession>
<dbReference type="Pfam" id="PF00570">
    <property type="entry name" value="HRDC"/>
    <property type="match status" value="1"/>
</dbReference>
<evidence type="ECO:0000313" key="7">
    <source>
        <dbReference type="EMBL" id="MEM5535331.1"/>
    </source>
</evidence>
<dbReference type="SMART" id="SM00341">
    <property type="entry name" value="HRDC"/>
    <property type="match status" value="1"/>
</dbReference>
<keyword evidence="4 7" id="KW-0378">Hydrolase</keyword>
<dbReference type="SMART" id="SM00474">
    <property type="entry name" value="35EXOc"/>
    <property type="match status" value="1"/>
</dbReference>
<dbReference type="Gene3D" id="3.30.420.10">
    <property type="entry name" value="Ribonuclease H-like superfamily/Ribonuclease H"/>
    <property type="match status" value="1"/>
</dbReference>
<reference evidence="7 8" key="1">
    <citation type="submission" date="2024-03" db="EMBL/GenBank/DDBJ databases">
        <title>Community enrichment and isolation of bacterial strains for fucoidan degradation.</title>
        <authorList>
            <person name="Sichert A."/>
        </authorList>
    </citation>
    <scope>NUCLEOTIDE SEQUENCE [LARGE SCALE GENOMIC DNA]</scope>
    <source>
        <strain evidence="7 8">AS76</strain>
    </source>
</reference>
<evidence type="ECO:0000256" key="5">
    <source>
        <dbReference type="ARBA" id="ARBA00022839"/>
    </source>
</evidence>
<sequence length="393" mass="45580">MSDYNWKTLESSAETPVWIRSEADLSRYCDHWRTLPLIALDTEFIRVETFYPIAGLIQVADERQCYLIDPLDISDFSALAALFQDEAVIKLMHAATEDLELFLKVMGVLPTPVFDTQIGGALLNWGFSMGLQRMLEQKLGVQMEKHETTSDWLKRPLTKSQEHYAALDVAYLPAIYEMQKQALSERDTYYWAEQENQTMLDNALIDDVEGYDYYRRFTQMWRCPTHKLAALRDLTAWREQVARDRDVPRNRILKNQVLLQIVEAWPRNLGDLSRLHEIRKHILRSDGETILGFLRAGADSAQANPPEPIPKPLHYFWNKHLKKLKAIARRAAEENDLAPEILLRRKELEALVRSGVDEGEYKLPPQMSDWRQQLIGAALLDELEVIERLRCST</sequence>
<dbReference type="Pfam" id="PF01612">
    <property type="entry name" value="DNA_pol_A_exo1"/>
    <property type="match status" value="1"/>
</dbReference>
<feature type="domain" description="HRDC" evidence="6">
    <location>
        <begin position="224"/>
        <end position="304"/>
    </location>
</feature>
<evidence type="ECO:0000256" key="3">
    <source>
        <dbReference type="ARBA" id="ARBA00022722"/>
    </source>
</evidence>
<dbReference type="Gene3D" id="1.10.150.80">
    <property type="entry name" value="HRDC domain"/>
    <property type="match status" value="2"/>
</dbReference>
<dbReference type="RefSeq" id="WP_342853666.1">
    <property type="nucleotide sequence ID" value="NZ_JBBMRA010000001.1"/>
</dbReference>
<keyword evidence="1" id="KW-0963">Cytoplasm</keyword>